<evidence type="ECO:0000313" key="3">
    <source>
        <dbReference type="EMBL" id="KAK1741183.1"/>
    </source>
</evidence>
<dbReference type="AlphaFoldDB" id="A0AAD8Y8J4"/>
<dbReference type="Proteomes" id="UP001224775">
    <property type="component" value="Unassembled WGS sequence"/>
</dbReference>
<name>A0AAD8Y8J4_9STRA</name>
<feature type="transmembrane region" description="Helical" evidence="2">
    <location>
        <begin position="106"/>
        <end position="127"/>
    </location>
</feature>
<feature type="compositionally biased region" description="Pro residues" evidence="1">
    <location>
        <begin position="1"/>
        <end position="13"/>
    </location>
</feature>
<keyword evidence="2" id="KW-0472">Membrane</keyword>
<evidence type="ECO:0000256" key="2">
    <source>
        <dbReference type="SAM" id="Phobius"/>
    </source>
</evidence>
<keyword evidence="2" id="KW-1133">Transmembrane helix</keyword>
<comment type="caution">
    <text evidence="3">The sequence shown here is derived from an EMBL/GenBank/DDBJ whole genome shotgun (WGS) entry which is preliminary data.</text>
</comment>
<feature type="transmembrane region" description="Helical" evidence="2">
    <location>
        <begin position="168"/>
        <end position="190"/>
    </location>
</feature>
<feature type="transmembrane region" description="Helical" evidence="2">
    <location>
        <begin position="139"/>
        <end position="156"/>
    </location>
</feature>
<protein>
    <recommendedName>
        <fullName evidence="5">Transmembrane protein</fullName>
    </recommendedName>
</protein>
<sequence>MPPFYNDEQPPPQRTSYDINDDDDEIRSILSHKSLSYVTIETKVADAETLSTRLLEDYMDDDEDTHFCVSFDSKRPFLILSCFYMILVTVNIIILSSTEDVHSTNWYKICNVVNVVSGYLGIVAAIYRSKVVATMVSCWWLFEMFFGMFRLALMYWSIIPDTAARSWFIAYTVISYVVRLLLVGSAIMFVSQDDGGEQTDVTFRRNDNDDAMVVFV</sequence>
<evidence type="ECO:0000313" key="4">
    <source>
        <dbReference type="Proteomes" id="UP001224775"/>
    </source>
</evidence>
<feature type="region of interest" description="Disordered" evidence="1">
    <location>
        <begin position="1"/>
        <end position="20"/>
    </location>
</feature>
<organism evidence="3 4">
    <name type="scientific">Skeletonema marinoi</name>
    <dbReference type="NCBI Taxonomy" id="267567"/>
    <lineage>
        <taxon>Eukaryota</taxon>
        <taxon>Sar</taxon>
        <taxon>Stramenopiles</taxon>
        <taxon>Ochrophyta</taxon>
        <taxon>Bacillariophyta</taxon>
        <taxon>Coscinodiscophyceae</taxon>
        <taxon>Thalassiosirophycidae</taxon>
        <taxon>Thalassiosirales</taxon>
        <taxon>Skeletonemataceae</taxon>
        <taxon>Skeletonema</taxon>
        <taxon>Skeletonema marinoi-dohrnii complex</taxon>
    </lineage>
</organism>
<feature type="transmembrane region" description="Helical" evidence="2">
    <location>
        <begin position="77"/>
        <end position="94"/>
    </location>
</feature>
<gene>
    <name evidence="3" type="ORF">QTG54_008435</name>
</gene>
<reference evidence="3" key="1">
    <citation type="submission" date="2023-06" db="EMBL/GenBank/DDBJ databases">
        <title>Survivors Of The Sea: Transcriptome response of Skeletonema marinoi to long-term dormancy.</title>
        <authorList>
            <person name="Pinder M.I.M."/>
            <person name="Kourtchenko O."/>
            <person name="Robertson E.K."/>
            <person name="Larsson T."/>
            <person name="Maumus F."/>
            <person name="Osuna-Cruz C.M."/>
            <person name="Vancaester E."/>
            <person name="Stenow R."/>
            <person name="Vandepoele K."/>
            <person name="Ploug H."/>
            <person name="Bruchert V."/>
            <person name="Godhe A."/>
            <person name="Topel M."/>
        </authorList>
    </citation>
    <scope>NUCLEOTIDE SEQUENCE</scope>
    <source>
        <strain evidence="3">R05AC</strain>
    </source>
</reference>
<evidence type="ECO:0008006" key="5">
    <source>
        <dbReference type="Google" id="ProtNLM"/>
    </source>
</evidence>
<accession>A0AAD8Y8J4</accession>
<keyword evidence="4" id="KW-1185">Reference proteome</keyword>
<proteinExistence type="predicted"/>
<keyword evidence="2" id="KW-0812">Transmembrane</keyword>
<evidence type="ECO:0000256" key="1">
    <source>
        <dbReference type="SAM" id="MobiDB-lite"/>
    </source>
</evidence>
<dbReference type="EMBL" id="JATAAI010000014">
    <property type="protein sequence ID" value="KAK1741183.1"/>
    <property type="molecule type" value="Genomic_DNA"/>
</dbReference>